<feature type="non-terminal residue" evidence="1">
    <location>
        <position position="24"/>
    </location>
</feature>
<reference evidence="1" key="1">
    <citation type="submission" date="2018-06" db="EMBL/GenBank/DDBJ databases">
        <authorList>
            <person name="Zhirakovskaya E."/>
        </authorList>
    </citation>
    <scope>NUCLEOTIDE SEQUENCE</scope>
</reference>
<sequence length="24" mass="2718">MKRLTMSAFFLLAMLLMSNGWAGQ</sequence>
<dbReference type="AlphaFoldDB" id="A0A3B1AF26"/>
<dbReference type="EMBL" id="UOFU01000382">
    <property type="protein sequence ID" value="VAX04456.1"/>
    <property type="molecule type" value="Genomic_DNA"/>
</dbReference>
<proteinExistence type="predicted"/>
<gene>
    <name evidence="1" type="ORF">MNBD_GAMMA20-514</name>
</gene>
<accession>A0A3B1AF26</accession>
<name>A0A3B1AF26_9ZZZZ</name>
<organism evidence="1">
    <name type="scientific">hydrothermal vent metagenome</name>
    <dbReference type="NCBI Taxonomy" id="652676"/>
    <lineage>
        <taxon>unclassified sequences</taxon>
        <taxon>metagenomes</taxon>
        <taxon>ecological metagenomes</taxon>
    </lineage>
</organism>
<protein>
    <submittedName>
        <fullName evidence="1">Uncharacterized protein</fullName>
    </submittedName>
</protein>
<evidence type="ECO:0000313" key="1">
    <source>
        <dbReference type="EMBL" id="VAX04456.1"/>
    </source>
</evidence>